<dbReference type="AlphaFoldDB" id="A0AB34PJV0"/>
<sequence length="138" mass="15466">MSFTTKDKSDDSSIITTNYADNPNLSPIEQKILQQYQLMNNNLIKVSNELELLTNTTDEFGKGKGSSIHLVENLRQLETKLVFVYTFFKGAVYSILNAQDYIAEQETNGLEETNEEEDGNEEDESGNVELSGVSADEN</sequence>
<dbReference type="GO" id="GO:0051010">
    <property type="term" value="F:microtubule plus-end binding"/>
    <property type="evidence" value="ECO:0007669"/>
    <property type="project" value="TreeGrafter"/>
</dbReference>
<keyword evidence="6" id="KW-0963">Cytoplasm</keyword>
<dbReference type="SMR" id="A0AB34PJV0"/>
<keyword evidence="10" id="KW-0159">Chromosome partition</keyword>
<organism evidence="19 20">
    <name type="scientific">Candida albicans P78048</name>
    <dbReference type="NCBI Taxonomy" id="1094989"/>
    <lineage>
        <taxon>Eukaryota</taxon>
        <taxon>Fungi</taxon>
        <taxon>Dikarya</taxon>
        <taxon>Ascomycota</taxon>
        <taxon>Saccharomycotina</taxon>
        <taxon>Pichiomycetes</taxon>
        <taxon>Debaryomycetaceae</taxon>
        <taxon>Candida/Lodderomyces clade</taxon>
        <taxon>Candida</taxon>
    </lineage>
</organism>
<keyword evidence="12" id="KW-0206">Cytoskeleton</keyword>
<feature type="compositionally biased region" description="Basic and acidic residues" evidence="18">
    <location>
        <begin position="1"/>
        <end position="11"/>
    </location>
</feature>
<evidence type="ECO:0000256" key="15">
    <source>
        <dbReference type="ARBA" id="ARBA00023328"/>
    </source>
</evidence>
<reference evidence="19 20" key="1">
    <citation type="submission" date="2013-12" db="EMBL/GenBank/DDBJ databases">
        <title>The Genome Sequence of Candida albicans P78048.</title>
        <authorList>
            <consortium name="The Broad Institute Genome Sequencing Platform"/>
            <consortium name="The Broad Institute Genome Sequencing Center for Infectious Disease"/>
            <person name="Cuomo C."/>
            <person name="Bennett R."/>
            <person name="Hirakawa M."/>
            <person name="Noverr M."/>
            <person name="Mitchell A."/>
            <person name="Young S.K."/>
            <person name="Zeng Q."/>
            <person name="Gargeya S."/>
            <person name="Fitzgerald M."/>
            <person name="Abouelleil A."/>
            <person name="Alvarado L."/>
            <person name="Berlin A.M."/>
            <person name="Chapman S.B."/>
            <person name="Dewar J."/>
            <person name="Goldberg J."/>
            <person name="Griggs A."/>
            <person name="Gujja S."/>
            <person name="Hansen M."/>
            <person name="Howarth C."/>
            <person name="Imamovic A."/>
            <person name="Larimer J."/>
            <person name="McCowan C."/>
            <person name="Murphy C."/>
            <person name="Pearson M."/>
            <person name="Priest M."/>
            <person name="Roberts A."/>
            <person name="Saif S."/>
            <person name="Shea T."/>
            <person name="Sykes S."/>
            <person name="Wortman J."/>
            <person name="Nusbaum C."/>
            <person name="Birren B."/>
        </authorList>
    </citation>
    <scope>NUCLEOTIDE SEQUENCE [LARGE SCALE GENOMIC DNA]</scope>
    <source>
        <strain evidence="19 20">P78048</strain>
    </source>
</reference>
<comment type="subcellular location">
    <subcellularLocation>
        <location evidence="3">Chromosome</location>
        <location evidence="3">Centromere</location>
        <location evidence="3">Kinetochore</location>
    </subcellularLocation>
    <subcellularLocation>
        <location evidence="2">Cytoplasm</location>
        <location evidence="2">Cytoskeleton</location>
        <location evidence="2">Spindle</location>
    </subcellularLocation>
    <subcellularLocation>
        <location evidence="1">Nucleus</location>
    </subcellularLocation>
</comment>
<evidence type="ECO:0000256" key="11">
    <source>
        <dbReference type="ARBA" id="ARBA00022838"/>
    </source>
</evidence>
<dbReference type="GO" id="GO:0008608">
    <property type="term" value="P:attachment of spindle microtubules to kinetochore"/>
    <property type="evidence" value="ECO:0007669"/>
    <property type="project" value="InterPro"/>
</dbReference>
<dbReference type="EMBL" id="AJIX01000052">
    <property type="protein sequence ID" value="KGR02336.1"/>
    <property type="molecule type" value="Genomic_DNA"/>
</dbReference>
<gene>
    <name evidence="19" type="ORF">MG3_05994</name>
</gene>
<evidence type="ECO:0000256" key="8">
    <source>
        <dbReference type="ARBA" id="ARBA00022701"/>
    </source>
</evidence>
<dbReference type="GO" id="GO:0005874">
    <property type="term" value="C:microtubule"/>
    <property type="evidence" value="ECO:0007669"/>
    <property type="project" value="UniProtKB-KW"/>
</dbReference>
<evidence type="ECO:0000256" key="13">
    <source>
        <dbReference type="ARBA" id="ARBA00023242"/>
    </source>
</evidence>
<evidence type="ECO:0000256" key="14">
    <source>
        <dbReference type="ARBA" id="ARBA00023306"/>
    </source>
</evidence>
<evidence type="ECO:0000256" key="18">
    <source>
        <dbReference type="SAM" id="MobiDB-lite"/>
    </source>
</evidence>
<evidence type="ECO:0000256" key="6">
    <source>
        <dbReference type="ARBA" id="ARBA00022490"/>
    </source>
</evidence>
<evidence type="ECO:0000313" key="20">
    <source>
        <dbReference type="Proteomes" id="UP000030161"/>
    </source>
</evidence>
<name>A0AB34PJV0_CANAX</name>
<dbReference type="GO" id="GO:0051301">
    <property type="term" value="P:cell division"/>
    <property type="evidence" value="ECO:0007669"/>
    <property type="project" value="UniProtKB-KW"/>
</dbReference>
<protein>
    <recommendedName>
        <fullName evidence="16">DASH complex subunit DAD3</fullName>
    </recommendedName>
    <alternativeName>
        <fullName evidence="17">Outer kinetochore protein DAD3</fullName>
    </alternativeName>
</protein>
<feature type="region of interest" description="Disordered" evidence="18">
    <location>
        <begin position="1"/>
        <end position="20"/>
    </location>
</feature>
<evidence type="ECO:0000256" key="12">
    <source>
        <dbReference type="ARBA" id="ARBA00023212"/>
    </source>
</evidence>
<evidence type="ECO:0000256" key="4">
    <source>
        <dbReference type="ARBA" id="ARBA00006277"/>
    </source>
</evidence>
<evidence type="ECO:0000256" key="5">
    <source>
        <dbReference type="ARBA" id="ARBA00022454"/>
    </source>
</evidence>
<dbReference type="GO" id="GO:0072686">
    <property type="term" value="C:mitotic spindle"/>
    <property type="evidence" value="ECO:0007669"/>
    <property type="project" value="InterPro"/>
</dbReference>
<comment type="similarity">
    <text evidence="4">Belongs to the DASH complex DAD3 family.</text>
</comment>
<dbReference type="InterPro" id="IPR013965">
    <property type="entry name" value="DASH_Dad3"/>
</dbReference>
<dbReference type="Proteomes" id="UP000030161">
    <property type="component" value="Unassembled WGS sequence"/>
</dbReference>
<dbReference type="GO" id="GO:0042729">
    <property type="term" value="C:DASH complex"/>
    <property type="evidence" value="ECO:0007669"/>
    <property type="project" value="InterPro"/>
</dbReference>
<keyword evidence="14" id="KW-0131">Cell cycle</keyword>
<keyword evidence="7" id="KW-0132">Cell division</keyword>
<evidence type="ECO:0000256" key="16">
    <source>
        <dbReference type="ARBA" id="ARBA00044179"/>
    </source>
</evidence>
<comment type="caution">
    <text evidence="19">The sequence shown here is derived from an EMBL/GenBank/DDBJ whole genome shotgun (WGS) entry which is preliminary data.</text>
</comment>
<keyword evidence="15" id="KW-0137">Centromere</keyword>
<evidence type="ECO:0000256" key="1">
    <source>
        <dbReference type="ARBA" id="ARBA00004123"/>
    </source>
</evidence>
<evidence type="ECO:0000256" key="2">
    <source>
        <dbReference type="ARBA" id="ARBA00004186"/>
    </source>
</evidence>
<keyword evidence="13" id="KW-0539">Nucleus</keyword>
<dbReference type="PANTHER" id="PTHR28017">
    <property type="entry name" value="DASH COMPLEX SUBUNIT DAD3"/>
    <property type="match status" value="1"/>
</dbReference>
<evidence type="ECO:0000256" key="7">
    <source>
        <dbReference type="ARBA" id="ARBA00022618"/>
    </source>
</evidence>
<feature type="compositionally biased region" description="Acidic residues" evidence="18">
    <location>
        <begin position="112"/>
        <end position="126"/>
    </location>
</feature>
<keyword evidence="8" id="KW-0493">Microtubule</keyword>
<evidence type="ECO:0000256" key="3">
    <source>
        <dbReference type="ARBA" id="ARBA00004629"/>
    </source>
</evidence>
<dbReference type="Pfam" id="PF08656">
    <property type="entry name" value="DASH_Dad3"/>
    <property type="match status" value="1"/>
</dbReference>
<evidence type="ECO:0000256" key="10">
    <source>
        <dbReference type="ARBA" id="ARBA00022829"/>
    </source>
</evidence>
<dbReference type="PANTHER" id="PTHR28017:SF1">
    <property type="entry name" value="DASH COMPLEX SUBUNIT DAD3"/>
    <property type="match status" value="1"/>
</dbReference>
<accession>A0AB34PJV0</accession>
<proteinExistence type="inferred from homology"/>
<evidence type="ECO:0000313" key="19">
    <source>
        <dbReference type="EMBL" id="KGR02336.1"/>
    </source>
</evidence>
<evidence type="ECO:0000256" key="17">
    <source>
        <dbReference type="ARBA" id="ARBA00044305"/>
    </source>
</evidence>
<keyword evidence="9" id="KW-0498">Mitosis</keyword>
<keyword evidence="11" id="KW-0995">Kinetochore</keyword>
<keyword evidence="5" id="KW-0158">Chromosome</keyword>
<evidence type="ECO:0000256" key="9">
    <source>
        <dbReference type="ARBA" id="ARBA00022776"/>
    </source>
</evidence>
<feature type="region of interest" description="Disordered" evidence="18">
    <location>
        <begin position="106"/>
        <end position="138"/>
    </location>
</feature>